<dbReference type="EMBL" id="AP024428">
    <property type="protein sequence ID" value="BCR99018.1"/>
    <property type="molecule type" value="Genomic_DNA"/>
</dbReference>
<dbReference type="CDD" id="cd01446">
    <property type="entry name" value="DSP_MapKP"/>
    <property type="match status" value="1"/>
</dbReference>
<dbReference type="PROSITE" id="PS50055">
    <property type="entry name" value="TYR_PHOSPHATASE_PTP"/>
    <property type="match status" value="1"/>
</dbReference>
<dbReference type="SMART" id="SM00404">
    <property type="entry name" value="PTPc_motif"/>
    <property type="match status" value="1"/>
</dbReference>
<dbReference type="Proteomes" id="UP000661280">
    <property type="component" value="Chromosome 4"/>
</dbReference>
<dbReference type="Pfam" id="PF00581">
    <property type="entry name" value="Rhodanese"/>
    <property type="match status" value="1"/>
</dbReference>
<sequence length="718" mass="79760">MSAMTGTRSPTSPWPPECQNLQLEGSSTPSALFTLRESQMSPLGHGINPHNSVAERSGPNYFSISVESPGNPRRSRDAISYTQPPVSSPKAQLLSKNKAFEDYVGLPKTGVVADDEHRESPVFRLSWNPSLQRRSPIPARQDASPLRQTSTHGHGISVERCAELLGSSHRDIMLLDVRPYAHFAKGSIRGSLNLCIPTTLLKRPSFDTQKLTNTFTNEADKESFAGWRRCRYIIVYDAATSDMKDASSLMNVLKKFTAEGWSGEGLILLGGYKAFSSRFPTFIQGQQVPVSDSPAGRPSRMHIDLPSVAPVAGGCALPESSHAAIPFFGNIRQHMDLIGGVGQIPLQVPHSFSKTKKRLLPPWLREVSESSDKGRKVSEKFLGLEKKELERMKKALSYEKSTDAATMNDSSENFRVAGIEKGTKNRYNDIYPFDHSRVKLQNVSPGDCDYVNANHMKAAYSGKHYIATQAPVPDTFNDFWRVVWEQDVRLVVSLTAEVERGHVKCHPYWESGNYGPCQVNNFSQKFIYLDAQDPQPTDMELDKPDDSGSPYIIVRHFGLSHSSFPFQPLREVTQLQYPHWPDFGTTSQPAHLLKLIEQCDKVTAATTGSHQGSCDGRANSRPVLVHCSAGCGRTGTFCTVDSVLDMLKRQRSAAHASGGNMNQWSQTDNVDLIERTVDDFRKQRPSMVQNLSQFVLCYESVLEWTLAQMGKEEDIGGC</sequence>
<organism evidence="8 9">
    <name type="scientific">Aspergillus kawachii</name>
    <name type="common">White koji mold</name>
    <name type="synonym">Aspergillus awamori var. kawachi</name>
    <dbReference type="NCBI Taxonomy" id="1069201"/>
    <lineage>
        <taxon>Eukaryota</taxon>
        <taxon>Fungi</taxon>
        <taxon>Dikarya</taxon>
        <taxon>Ascomycota</taxon>
        <taxon>Pezizomycotina</taxon>
        <taxon>Eurotiomycetes</taxon>
        <taxon>Eurotiomycetidae</taxon>
        <taxon>Eurotiales</taxon>
        <taxon>Aspergillaceae</taxon>
        <taxon>Aspergillus</taxon>
        <taxon>Aspergillus subgen. Circumdati</taxon>
    </lineage>
</organism>
<dbReference type="SUPFAM" id="SSF52821">
    <property type="entry name" value="Rhodanese/Cell cycle control phosphatase"/>
    <property type="match status" value="1"/>
</dbReference>
<dbReference type="Pfam" id="PF00102">
    <property type="entry name" value="Y_phosphatase"/>
    <property type="match status" value="1"/>
</dbReference>
<dbReference type="FunFam" id="3.90.190.10:FF:000142">
    <property type="entry name" value="Protein tyrosine phosphatase (Pyp1), putative"/>
    <property type="match status" value="1"/>
</dbReference>
<dbReference type="Proteomes" id="UP000075230">
    <property type="component" value="Unassembled WGS sequence"/>
</dbReference>
<dbReference type="AlphaFoldDB" id="A0A146FHQ4"/>
<dbReference type="PROSITE" id="PS50206">
    <property type="entry name" value="RHODANESE_3"/>
    <property type="match status" value="1"/>
</dbReference>
<evidence type="ECO:0000256" key="1">
    <source>
        <dbReference type="ARBA" id="ARBA00009649"/>
    </source>
</evidence>
<dbReference type="VEuPathDB" id="FungiDB:ASPFODRAFT_138424"/>
<dbReference type="SMART" id="SM00450">
    <property type="entry name" value="RHOD"/>
    <property type="match status" value="1"/>
</dbReference>
<dbReference type="InterPro" id="IPR000242">
    <property type="entry name" value="PTP_cat"/>
</dbReference>
<feature type="region of interest" description="Disordered" evidence="3">
    <location>
        <begin position="1"/>
        <end position="28"/>
    </location>
</feature>
<evidence type="ECO:0000313" key="8">
    <source>
        <dbReference type="EMBL" id="GAT25406.1"/>
    </source>
</evidence>
<keyword evidence="10" id="KW-1185">Reference proteome</keyword>
<dbReference type="Gene3D" id="3.90.190.10">
    <property type="entry name" value="Protein tyrosine phosphatase superfamily"/>
    <property type="match status" value="1"/>
</dbReference>
<feature type="region of interest" description="Disordered" evidence="3">
    <location>
        <begin position="133"/>
        <end position="153"/>
    </location>
</feature>
<evidence type="ECO:0000259" key="6">
    <source>
        <dbReference type="PROSITE" id="PS50206"/>
    </source>
</evidence>
<protein>
    <recommendedName>
        <fullName evidence="2">protein-tyrosine-phosphatase</fullName>
        <ecNumber evidence="2">3.1.3.48</ecNumber>
    </recommendedName>
</protein>
<evidence type="ECO:0000313" key="10">
    <source>
        <dbReference type="Proteomes" id="UP000661280"/>
    </source>
</evidence>
<dbReference type="OrthoDB" id="6058203at2759"/>
<feature type="compositionally biased region" description="Polar residues" evidence="3">
    <location>
        <begin position="1"/>
        <end position="11"/>
    </location>
</feature>
<evidence type="ECO:0000256" key="3">
    <source>
        <dbReference type="SAM" id="MobiDB-lite"/>
    </source>
</evidence>
<accession>A0A146FHQ4</accession>
<dbReference type="CDD" id="cd18533">
    <property type="entry name" value="PTP_fungal"/>
    <property type="match status" value="1"/>
</dbReference>
<evidence type="ECO:0000313" key="9">
    <source>
        <dbReference type="Proteomes" id="UP000075230"/>
    </source>
</evidence>
<dbReference type="PANTHER" id="PTHR19134">
    <property type="entry name" value="RECEPTOR-TYPE TYROSINE-PROTEIN PHOSPHATASE"/>
    <property type="match status" value="1"/>
</dbReference>
<dbReference type="PRINTS" id="PR00700">
    <property type="entry name" value="PRTYPHPHTASE"/>
</dbReference>
<proteinExistence type="inferred from homology"/>
<dbReference type="SUPFAM" id="SSF52799">
    <property type="entry name" value="(Phosphotyrosine protein) phosphatases II"/>
    <property type="match status" value="1"/>
</dbReference>
<dbReference type="InterPro" id="IPR000387">
    <property type="entry name" value="Tyr_Pase_dom"/>
</dbReference>
<dbReference type="InterPro" id="IPR001763">
    <property type="entry name" value="Rhodanese-like_dom"/>
</dbReference>
<dbReference type="InterPro" id="IPR029021">
    <property type="entry name" value="Prot-tyrosine_phosphatase-like"/>
</dbReference>
<evidence type="ECO:0000313" key="7">
    <source>
        <dbReference type="EMBL" id="BCR99018.1"/>
    </source>
</evidence>
<dbReference type="InterPro" id="IPR003595">
    <property type="entry name" value="Tyr_Pase_cat"/>
</dbReference>
<dbReference type="KEGG" id="aluc:AKAW2_40701S"/>
<dbReference type="GeneID" id="64960340"/>
<dbReference type="PROSITE" id="PS50056">
    <property type="entry name" value="TYR_PHOSPHATASE_2"/>
    <property type="match status" value="1"/>
</dbReference>
<feature type="compositionally biased region" description="Polar residues" evidence="3">
    <location>
        <begin position="19"/>
        <end position="28"/>
    </location>
</feature>
<feature type="domain" description="Rhodanese" evidence="6">
    <location>
        <begin position="168"/>
        <end position="284"/>
    </location>
</feature>
<reference evidence="8 9" key="1">
    <citation type="journal article" date="2016" name="DNA Res.">
        <title>Genome sequence of Aspergillus luchuensis NBRC 4314.</title>
        <authorList>
            <person name="Yamada O."/>
            <person name="Machida M."/>
            <person name="Hosoyama A."/>
            <person name="Goto M."/>
            <person name="Takahashi T."/>
            <person name="Futagami T."/>
            <person name="Yamagata Y."/>
            <person name="Takeuchi M."/>
            <person name="Kobayashi T."/>
            <person name="Koike H."/>
            <person name="Abe K."/>
            <person name="Asai K."/>
            <person name="Arita M."/>
            <person name="Fujita N."/>
            <person name="Fukuda K."/>
            <person name="Higa K."/>
            <person name="Horikawa H."/>
            <person name="Ishikawa T."/>
            <person name="Jinno K."/>
            <person name="Kato Y."/>
            <person name="Kirimura K."/>
            <person name="Mizutani O."/>
            <person name="Nakasone K."/>
            <person name="Sano M."/>
            <person name="Shiraishi Y."/>
            <person name="Tsukahara M."/>
            <person name="Gomi K."/>
        </authorList>
    </citation>
    <scope>NUCLEOTIDE SEQUENCE [LARGE SCALE GENOMIC DNA]</scope>
    <source>
        <strain evidence="8 9">RIB 2604</strain>
    </source>
</reference>
<dbReference type="InterPro" id="IPR036873">
    <property type="entry name" value="Rhodanese-like_dom_sf"/>
</dbReference>
<evidence type="ECO:0000259" key="4">
    <source>
        <dbReference type="PROSITE" id="PS50055"/>
    </source>
</evidence>
<dbReference type="PANTHER" id="PTHR19134:SF561">
    <property type="entry name" value="PROTEIN TYROSINE PHOSPHATASE 36E, ISOFORM A"/>
    <property type="match status" value="1"/>
</dbReference>
<reference evidence="7" key="4">
    <citation type="submission" date="2021-02" db="EMBL/GenBank/DDBJ databases">
        <title>Aspergillus luchuensis mut. kawachii IFO 4304 genome sequence.</title>
        <authorList>
            <person name="Mori K."/>
            <person name="Kadooka C."/>
            <person name="Goto M."/>
            <person name="Futagami T."/>
        </authorList>
    </citation>
    <scope>NUCLEOTIDE SEQUENCE</scope>
    <source>
        <strain evidence="7">IFO 4308</strain>
    </source>
</reference>
<dbReference type="PROSITE" id="PS00383">
    <property type="entry name" value="TYR_PHOSPHATASE_1"/>
    <property type="match status" value="1"/>
</dbReference>
<gene>
    <name evidence="7" type="ORF">AKAW2_40701S</name>
    <name evidence="8" type="ORF">RIB2604_01903610</name>
</gene>
<dbReference type="RefSeq" id="XP_041542781.1">
    <property type="nucleotide sequence ID" value="XM_041689059.1"/>
</dbReference>
<reference evidence="7" key="3">
    <citation type="submission" date="2021-01" db="EMBL/GenBank/DDBJ databases">
        <authorList>
            <consortium name="Aspergillus luchuensis mut. kawachii IFO 4304 genome sequencing consortium"/>
            <person name="Kazuki M."/>
            <person name="Futagami T."/>
        </authorList>
    </citation>
    <scope>NUCLEOTIDE SEQUENCE</scope>
    <source>
        <strain evidence="7">IFO 4308</strain>
    </source>
</reference>
<dbReference type="Gene3D" id="3.40.250.10">
    <property type="entry name" value="Rhodanese-like domain"/>
    <property type="match status" value="1"/>
</dbReference>
<feature type="domain" description="Tyrosine-protein phosphatase" evidence="4">
    <location>
        <begin position="424"/>
        <end position="704"/>
    </location>
</feature>
<evidence type="ECO:0000259" key="5">
    <source>
        <dbReference type="PROSITE" id="PS50056"/>
    </source>
</evidence>
<feature type="region of interest" description="Disordered" evidence="3">
    <location>
        <begin position="41"/>
        <end position="90"/>
    </location>
</feature>
<dbReference type="GO" id="GO:0004725">
    <property type="term" value="F:protein tyrosine phosphatase activity"/>
    <property type="evidence" value="ECO:0007669"/>
    <property type="project" value="UniProtKB-EC"/>
</dbReference>
<reference evidence="9" key="2">
    <citation type="submission" date="2016-02" db="EMBL/GenBank/DDBJ databases">
        <title>Genome sequencing of Aspergillus luchuensis NBRC 4314.</title>
        <authorList>
            <person name="Yamada O."/>
        </authorList>
    </citation>
    <scope>NUCLEOTIDE SEQUENCE [LARGE SCALE GENOMIC DNA]</scope>
    <source>
        <strain evidence="9">RIB 2604</strain>
    </source>
</reference>
<dbReference type="InterPro" id="IPR016130">
    <property type="entry name" value="Tyr_Pase_AS"/>
</dbReference>
<dbReference type="EMBL" id="BCWF01000019">
    <property type="protein sequence ID" value="GAT25406.1"/>
    <property type="molecule type" value="Genomic_DNA"/>
</dbReference>
<dbReference type="InterPro" id="IPR050348">
    <property type="entry name" value="Protein-Tyr_Phosphatase"/>
</dbReference>
<feature type="domain" description="Tyrosine specific protein phosphatases" evidence="5">
    <location>
        <begin position="590"/>
        <end position="695"/>
    </location>
</feature>
<dbReference type="FunFam" id="3.40.250.10:FF:000051">
    <property type="entry name" value="Protein tyrosine phosphatase (Pyp1), putative"/>
    <property type="match status" value="1"/>
</dbReference>
<dbReference type="EC" id="3.1.3.48" evidence="2"/>
<name>A0A146FHQ4_ASPKA</name>
<evidence type="ECO:0000256" key="2">
    <source>
        <dbReference type="ARBA" id="ARBA00013064"/>
    </source>
</evidence>
<dbReference type="SMART" id="SM00194">
    <property type="entry name" value="PTPc"/>
    <property type="match status" value="1"/>
</dbReference>
<comment type="similarity">
    <text evidence="1">Belongs to the protein-tyrosine phosphatase family. Non-receptor class subfamily.</text>
</comment>